<evidence type="ECO:0000259" key="1">
    <source>
        <dbReference type="Pfam" id="PF08588"/>
    </source>
</evidence>
<organism evidence="2 3">
    <name type="scientific">Penicillium decumbens</name>
    <dbReference type="NCBI Taxonomy" id="69771"/>
    <lineage>
        <taxon>Eukaryota</taxon>
        <taxon>Fungi</taxon>
        <taxon>Dikarya</taxon>
        <taxon>Ascomycota</taxon>
        <taxon>Pezizomycotina</taxon>
        <taxon>Eurotiomycetes</taxon>
        <taxon>Eurotiomycetidae</taxon>
        <taxon>Eurotiales</taxon>
        <taxon>Aspergillaceae</taxon>
        <taxon>Penicillium</taxon>
    </lineage>
</organism>
<accession>A0A1V6PK94</accession>
<dbReference type="STRING" id="69771.A0A1V6PK94"/>
<feature type="domain" description="Domain of unknown function at the cortex 1" evidence="1">
    <location>
        <begin position="11"/>
        <end position="268"/>
    </location>
</feature>
<dbReference type="OrthoDB" id="2119945at2759"/>
<dbReference type="OMA" id="NHELRYT"/>
<keyword evidence="3" id="KW-1185">Reference proteome</keyword>
<name>A0A1V6PK94_PENDC</name>
<proteinExistence type="predicted"/>
<dbReference type="PANTHER" id="PTHR34826">
    <property type="entry name" value="UPF0590 PROTEIN C409.17C"/>
    <property type="match status" value="1"/>
</dbReference>
<gene>
    <name evidence="2" type="ORF">PENDEC_c002G04333</name>
</gene>
<comment type="caution">
    <text evidence="2">The sequence shown here is derived from an EMBL/GenBank/DDBJ whole genome shotgun (WGS) entry which is preliminary data.</text>
</comment>
<dbReference type="PANTHER" id="PTHR34826:SF2">
    <property type="entry name" value="UPF0590 PROTEIN C409.17C"/>
    <property type="match status" value="1"/>
</dbReference>
<dbReference type="Proteomes" id="UP000191522">
    <property type="component" value="Unassembled WGS sequence"/>
</dbReference>
<evidence type="ECO:0000313" key="3">
    <source>
        <dbReference type="Proteomes" id="UP000191522"/>
    </source>
</evidence>
<dbReference type="Pfam" id="PF08588">
    <property type="entry name" value="Duc1"/>
    <property type="match status" value="1"/>
</dbReference>
<dbReference type="EMBL" id="MDYL01000002">
    <property type="protein sequence ID" value="OQD77458.1"/>
    <property type="molecule type" value="Genomic_DNA"/>
</dbReference>
<protein>
    <recommendedName>
        <fullName evidence="1">Domain of unknown function at the cortex 1 domain-containing protein</fullName>
    </recommendedName>
</protein>
<dbReference type="InterPro" id="IPR013897">
    <property type="entry name" value="Duc1"/>
</dbReference>
<evidence type="ECO:0000313" key="2">
    <source>
        <dbReference type="EMBL" id="OQD77458.1"/>
    </source>
</evidence>
<reference evidence="3" key="1">
    <citation type="journal article" date="2017" name="Nat. Microbiol.">
        <title>Global analysis of biosynthetic gene clusters reveals vast potential of secondary metabolite production in Penicillium species.</title>
        <authorList>
            <person name="Nielsen J.C."/>
            <person name="Grijseels S."/>
            <person name="Prigent S."/>
            <person name="Ji B."/>
            <person name="Dainat J."/>
            <person name="Nielsen K.F."/>
            <person name="Frisvad J.C."/>
            <person name="Workman M."/>
            <person name="Nielsen J."/>
        </authorList>
    </citation>
    <scope>NUCLEOTIDE SEQUENCE [LARGE SCALE GENOMIC DNA]</scope>
    <source>
        <strain evidence="3">IBT 11843</strain>
    </source>
</reference>
<sequence>MAEAAKEPKYRLKVTAGGDYDPSTHQTVSVNSDTLRIENERITLDLAVRIQDYKGYPENSPTSSAYFKDSVHSNDQYSISISFISKEDINGNDLIFGNDFDRPIRDRLPMGFNAALRLVKWTLDPSIDGDAYADKPHLYSPALSCWNQLRTGERESQLQKMNGDYIVREGADGEGVAIRNQLQIPDTSDARRKHFQTEANRQAFVFESGRSYMADFGNGYLSFSEIAVRLPGFHIPVEGMVDDEHNALRYVLKNSKTGKVYLVVVFTLLRNPEASSQENVD</sequence>
<dbReference type="AlphaFoldDB" id="A0A1V6PK94"/>